<evidence type="ECO:0000259" key="1">
    <source>
        <dbReference type="SMART" id="SM00670"/>
    </source>
</evidence>
<dbReference type="RefSeq" id="WP_224462232.1">
    <property type="nucleotide sequence ID" value="NZ_JAIQZE010000021.1"/>
</dbReference>
<evidence type="ECO:0000313" key="2">
    <source>
        <dbReference type="EMBL" id="MBZ9779902.1"/>
    </source>
</evidence>
<dbReference type="NCBIfam" id="TIGR00305">
    <property type="entry name" value="putative toxin-antitoxin system toxin component, PIN family"/>
    <property type="match status" value="1"/>
</dbReference>
<dbReference type="PANTHER" id="PTHR34610:SF3">
    <property type="entry name" value="SSL7007 PROTEIN"/>
    <property type="match status" value="1"/>
</dbReference>
<dbReference type="Proteomes" id="UP001199314">
    <property type="component" value="Unassembled WGS sequence"/>
</dbReference>
<keyword evidence="3" id="KW-1185">Reference proteome</keyword>
<dbReference type="Pfam" id="PF13470">
    <property type="entry name" value="PIN_3"/>
    <property type="match status" value="1"/>
</dbReference>
<dbReference type="InterPro" id="IPR029060">
    <property type="entry name" value="PIN-like_dom_sf"/>
</dbReference>
<dbReference type="PANTHER" id="PTHR34610">
    <property type="entry name" value="SSL7007 PROTEIN"/>
    <property type="match status" value="1"/>
</dbReference>
<comment type="caution">
    <text evidence="2">The sequence shown here is derived from an EMBL/GenBank/DDBJ whole genome shotgun (WGS) entry which is preliminary data.</text>
</comment>
<reference evidence="3" key="1">
    <citation type="submission" date="2023-07" db="EMBL/GenBank/DDBJ databases">
        <title>Novel species isolated from saline lakes on Tibetan Plateau.</title>
        <authorList>
            <person name="Lu H."/>
        </authorList>
    </citation>
    <scope>NUCLEOTIDE SEQUENCE [LARGE SCALE GENOMIC DNA]</scope>
    <source>
        <strain evidence="3">CAK8W</strain>
    </source>
</reference>
<protein>
    <submittedName>
        <fullName evidence="2">Toxin-antitoxin system toxin component, PIN family</fullName>
    </submittedName>
</protein>
<proteinExistence type="predicted"/>
<name>A0ABS7XLP7_9FLAO</name>
<sequence>MKNKKIILDTNLWISFLISKKFNQIDQLIENKKITLVFSDELIEEFIDVVSRPKFQKYFSKKDIEKILNYFDQFGILVKVKSTIEICRDEKDNFLLNLSVDSKANYLITGDKDLLVLKKIEGTEIVTFTDFIEHIG</sequence>
<evidence type="ECO:0000313" key="3">
    <source>
        <dbReference type="Proteomes" id="UP001199314"/>
    </source>
</evidence>
<feature type="domain" description="PIN" evidence="1">
    <location>
        <begin position="4"/>
        <end position="116"/>
    </location>
</feature>
<dbReference type="EMBL" id="JAIQZE010000021">
    <property type="protein sequence ID" value="MBZ9779902.1"/>
    <property type="molecule type" value="Genomic_DNA"/>
</dbReference>
<dbReference type="SUPFAM" id="SSF88723">
    <property type="entry name" value="PIN domain-like"/>
    <property type="match status" value="1"/>
</dbReference>
<gene>
    <name evidence="2" type="ORF">LB452_13315</name>
</gene>
<dbReference type="InterPro" id="IPR002716">
    <property type="entry name" value="PIN_dom"/>
</dbReference>
<dbReference type="SMART" id="SM00670">
    <property type="entry name" value="PINc"/>
    <property type="match status" value="1"/>
</dbReference>
<dbReference type="InterPro" id="IPR002850">
    <property type="entry name" value="PIN_toxin-like"/>
</dbReference>
<organism evidence="2 3">
    <name type="scientific">Psychroflexus longus</name>
    <dbReference type="NCBI Taxonomy" id="2873596"/>
    <lineage>
        <taxon>Bacteria</taxon>
        <taxon>Pseudomonadati</taxon>
        <taxon>Bacteroidota</taxon>
        <taxon>Flavobacteriia</taxon>
        <taxon>Flavobacteriales</taxon>
        <taxon>Flavobacteriaceae</taxon>
        <taxon>Psychroflexus</taxon>
    </lineage>
</organism>
<accession>A0ABS7XLP7</accession>